<gene>
    <name evidence="2" type="ORF">MVEN_01034300</name>
</gene>
<protein>
    <submittedName>
        <fullName evidence="2">F-box domain-containing protein</fullName>
    </submittedName>
</protein>
<evidence type="ECO:0000313" key="3">
    <source>
        <dbReference type="Proteomes" id="UP000620124"/>
    </source>
</evidence>
<dbReference type="Gene3D" id="1.20.1280.50">
    <property type="match status" value="1"/>
</dbReference>
<feature type="coiled-coil region" evidence="1">
    <location>
        <begin position="10"/>
        <end position="37"/>
    </location>
</feature>
<dbReference type="EMBL" id="JACAZI010000007">
    <property type="protein sequence ID" value="KAF7356979.1"/>
    <property type="molecule type" value="Genomic_DNA"/>
</dbReference>
<name>A0A8H7D032_9AGAR</name>
<accession>A0A8H7D032</accession>
<dbReference type="OrthoDB" id="2912635at2759"/>
<keyword evidence="3" id="KW-1185">Reference proteome</keyword>
<dbReference type="AlphaFoldDB" id="A0A8H7D032"/>
<keyword evidence="1" id="KW-0175">Coiled coil</keyword>
<evidence type="ECO:0000256" key="1">
    <source>
        <dbReference type="SAM" id="Coils"/>
    </source>
</evidence>
<dbReference type="SUPFAM" id="SSF52047">
    <property type="entry name" value="RNI-like"/>
    <property type="match status" value="1"/>
</dbReference>
<sequence>MTTSDLRRRLLELDVQILEHKRALQELEQTRTAVEQELLATATFPVSTLPSEITAEIFIHSSPPINSAHSFAPPLTVAPLSLMGVCRAWRDIVLATPTLWSTLLIAIHRIPDEMASKSDLVASFIEQWLARAGDCPLSLVVDNSMNNDVLDPSMVIRLREIIHRHSHRLQYLELDSLHEVGELGLASTEFPLLQHATLALVPDGLSVFRNAPRLNVLHLPGGIFHTSNLALPWLQLTKYEGMIRNLDLFIIAPNLAEISCELDQVFSLTTMTTHLCLNSLTITMGSLDTLIEHLTLPSLKFLYVSHAHDYTTLESFLRRSSPPLVTLSIWANEGLLKNWRRTIHHVAGTLENLEIYQPPQTFIYSIFNPYPPANDLHALQSLRTLTLQYVAHLFSPQDLTRFLYSRFGKLRSFKLVWCWDPVLNDYGEFYAGHTANTTRGHLHKLKIAGMDIYLGSFVQNYAAIEDNPAIV</sequence>
<dbReference type="Proteomes" id="UP000620124">
    <property type="component" value="Unassembled WGS sequence"/>
</dbReference>
<organism evidence="2 3">
    <name type="scientific">Mycena venus</name>
    <dbReference type="NCBI Taxonomy" id="2733690"/>
    <lineage>
        <taxon>Eukaryota</taxon>
        <taxon>Fungi</taxon>
        <taxon>Dikarya</taxon>
        <taxon>Basidiomycota</taxon>
        <taxon>Agaricomycotina</taxon>
        <taxon>Agaricomycetes</taxon>
        <taxon>Agaricomycetidae</taxon>
        <taxon>Agaricales</taxon>
        <taxon>Marasmiineae</taxon>
        <taxon>Mycenaceae</taxon>
        <taxon>Mycena</taxon>
    </lineage>
</organism>
<evidence type="ECO:0000313" key="2">
    <source>
        <dbReference type="EMBL" id="KAF7356979.1"/>
    </source>
</evidence>
<comment type="caution">
    <text evidence="2">The sequence shown here is derived from an EMBL/GenBank/DDBJ whole genome shotgun (WGS) entry which is preliminary data.</text>
</comment>
<proteinExistence type="predicted"/>
<reference evidence="2" key="1">
    <citation type="submission" date="2020-05" db="EMBL/GenBank/DDBJ databases">
        <title>Mycena genomes resolve the evolution of fungal bioluminescence.</title>
        <authorList>
            <person name="Tsai I.J."/>
        </authorList>
    </citation>
    <scope>NUCLEOTIDE SEQUENCE</scope>
    <source>
        <strain evidence="2">CCC161011</strain>
    </source>
</reference>